<feature type="compositionally biased region" description="Gly residues" evidence="1">
    <location>
        <begin position="29"/>
        <end position="51"/>
    </location>
</feature>
<reference evidence="3 4" key="1">
    <citation type="submission" date="2024-02" db="EMBL/GenBank/DDBJ databases">
        <title>De novo assembly and annotation of 12 fungi associated with fruit tree decline syndrome in Ontario, Canada.</title>
        <authorList>
            <person name="Sulman M."/>
            <person name="Ellouze W."/>
            <person name="Ilyukhin E."/>
        </authorList>
    </citation>
    <scope>NUCLEOTIDE SEQUENCE [LARGE SCALE GENOMIC DNA]</scope>
    <source>
        <strain evidence="3 4">M42-189</strain>
    </source>
</reference>
<evidence type="ECO:0000313" key="3">
    <source>
        <dbReference type="EMBL" id="KAL1611849.1"/>
    </source>
</evidence>
<organism evidence="3 4">
    <name type="scientific">Paraconiothyrium brasiliense</name>
    <dbReference type="NCBI Taxonomy" id="300254"/>
    <lineage>
        <taxon>Eukaryota</taxon>
        <taxon>Fungi</taxon>
        <taxon>Dikarya</taxon>
        <taxon>Ascomycota</taxon>
        <taxon>Pezizomycotina</taxon>
        <taxon>Dothideomycetes</taxon>
        <taxon>Pleosporomycetidae</taxon>
        <taxon>Pleosporales</taxon>
        <taxon>Massarineae</taxon>
        <taxon>Didymosphaeriaceae</taxon>
        <taxon>Paraconiothyrium</taxon>
    </lineage>
</organism>
<evidence type="ECO:0000313" key="4">
    <source>
        <dbReference type="Proteomes" id="UP001521785"/>
    </source>
</evidence>
<sequence>MQVFEHSEHGSSDLCLTRSLLTLSKDDNGGTGDGGSGDGGTGGGETGGSGGDDPNSPNYISGFTYQGCYQATQDSGLRLLRGPNEQRVTDLTRESCESFCAGSTGAPFKYIGIEAGRDCRCSNTLSWDNPEDDASLCTSQLSGDPNHTAGGSNRISVWQNDAYTGVRQLSNTLLKSSMLCITFVLDPG</sequence>
<comment type="caution">
    <text evidence="3">The sequence shown here is derived from an EMBL/GenBank/DDBJ whole genome shotgun (WGS) entry which is preliminary data.</text>
</comment>
<feature type="domain" description="WSC" evidence="2">
    <location>
        <begin position="62"/>
        <end position="161"/>
    </location>
</feature>
<protein>
    <recommendedName>
        <fullName evidence="2">WSC domain-containing protein</fullName>
    </recommendedName>
</protein>
<dbReference type="Pfam" id="PF01822">
    <property type="entry name" value="WSC"/>
    <property type="match status" value="1"/>
</dbReference>
<dbReference type="PROSITE" id="PS51212">
    <property type="entry name" value="WSC"/>
    <property type="match status" value="1"/>
</dbReference>
<dbReference type="Proteomes" id="UP001521785">
    <property type="component" value="Unassembled WGS sequence"/>
</dbReference>
<accession>A0ABR3S6E1</accession>
<evidence type="ECO:0000256" key="1">
    <source>
        <dbReference type="SAM" id="MobiDB-lite"/>
    </source>
</evidence>
<proteinExistence type="predicted"/>
<dbReference type="InterPro" id="IPR002889">
    <property type="entry name" value="WSC_carb-bd"/>
</dbReference>
<gene>
    <name evidence="3" type="ORF">SLS60_000070</name>
</gene>
<name>A0ABR3S6E1_9PLEO</name>
<dbReference type="SMART" id="SM00321">
    <property type="entry name" value="WSC"/>
    <property type="match status" value="1"/>
</dbReference>
<evidence type="ECO:0000259" key="2">
    <source>
        <dbReference type="PROSITE" id="PS51212"/>
    </source>
</evidence>
<feature type="region of interest" description="Disordered" evidence="1">
    <location>
        <begin position="26"/>
        <end position="57"/>
    </location>
</feature>
<keyword evidence="4" id="KW-1185">Reference proteome</keyword>
<dbReference type="EMBL" id="JAKJXO020000001">
    <property type="protein sequence ID" value="KAL1611849.1"/>
    <property type="molecule type" value="Genomic_DNA"/>
</dbReference>